<dbReference type="PANTHER" id="PTHR43669:SF4">
    <property type="entry name" value="SHORT-CHAIN DEHYDROGENASE"/>
    <property type="match status" value="1"/>
</dbReference>
<dbReference type="PANTHER" id="PTHR43669">
    <property type="entry name" value="5-KETO-D-GLUCONATE 5-REDUCTASE"/>
    <property type="match status" value="1"/>
</dbReference>
<evidence type="ECO:0000313" key="4">
    <source>
        <dbReference type="Proteomes" id="UP000184330"/>
    </source>
</evidence>
<name>A0A1L7X9S5_9HELO</name>
<dbReference type="STRING" id="576137.A0A1L7X9S5"/>
<protein>
    <recommendedName>
        <fullName evidence="5">NAD(P)-binding protein</fullName>
    </recommendedName>
</protein>
<dbReference type="OrthoDB" id="5336600at2759"/>
<dbReference type="InterPro" id="IPR036291">
    <property type="entry name" value="NAD(P)-bd_dom_sf"/>
</dbReference>
<keyword evidence="4" id="KW-1185">Reference proteome</keyword>
<dbReference type="EMBL" id="FJOG01000019">
    <property type="protein sequence ID" value="CZR61783.1"/>
    <property type="molecule type" value="Genomic_DNA"/>
</dbReference>
<evidence type="ECO:0008006" key="5">
    <source>
        <dbReference type="Google" id="ProtNLM"/>
    </source>
</evidence>
<evidence type="ECO:0000256" key="2">
    <source>
        <dbReference type="ARBA" id="ARBA00023002"/>
    </source>
</evidence>
<organism evidence="3 4">
    <name type="scientific">Phialocephala subalpina</name>
    <dbReference type="NCBI Taxonomy" id="576137"/>
    <lineage>
        <taxon>Eukaryota</taxon>
        <taxon>Fungi</taxon>
        <taxon>Dikarya</taxon>
        <taxon>Ascomycota</taxon>
        <taxon>Pezizomycotina</taxon>
        <taxon>Leotiomycetes</taxon>
        <taxon>Helotiales</taxon>
        <taxon>Mollisiaceae</taxon>
        <taxon>Phialocephala</taxon>
        <taxon>Phialocephala fortinii species complex</taxon>
    </lineage>
</organism>
<comment type="similarity">
    <text evidence="1">Belongs to the short-chain dehydrogenases/reductases (SDR) family.</text>
</comment>
<dbReference type="Proteomes" id="UP000184330">
    <property type="component" value="Unassembled WGS sequence"/>
</dbReference>
<sequence length="231" mass="24593">MAAPVALILGAGPRVGASVAEKLASNGYLVVTASRSGSGTKTNKGFLSLKADFSKPESIPALFDAVKTQFNTSPSVVVYNAAALTPPPDNDSVLSVPAESVLSDLNVNTISPYVAAQQAIIGWETLPKETKKTFIYTGNMTNVSILPVPMFLDLGMGKSASAFWIGVADATYSAKGFRFFYADERQEDGQFKGMALDGAAHGEFYAQLVNHVGNVPWHATFVKDKGYVQFK</sequence>
<gene>
    <name evidence="3" type="ORF">PAC_11680</name>
</gene>
<proteinExistence type="inferred from homology"/>
<reference evidence="3 4" key="1">
    <citation type="submission" date="2016-03" db="EMBL/GenBank/DDBJ databases">
        <authorList>
            <person name="Ploux O."/>
        </authorList>
    </citation>
    <scope>NUCLEOTIDE SEQUENCE [LARGE SCALE GENOMIC DNA]</scope>
    <source>
        <strain evidence="3 4">UAMH 11012</strain>
    </source>
</reference>
<dbReference type="AlphaFoldDB" id="A0A1L7X9S5"/>
<evidence type="ECO:0000313" key="3">
    <source>
        <dbReference type="EMBL" id="CZR61783.1"/>
    </source>
</evidence>
<evidence type="ECO:0000256" key="1">
    <source>
        <dbReference type="ARBA" id="ARBA00006484"/>
    </source>
</evidence>
<dbReference type="SUPFAM" id="SSF51735">
    <property type="entry name" value="NAD(P)-binding Rossmann-fold domains"/>
    <property type="match status" value="1"/>
</dbReference>
<keyword evidence="2" id="KW-0560">Oxidoreductase</keyword>
<dbReference type="Gene3D" id="3.40.50.720">
    <property type="entry name" value="NAD(P)-binding Rossmann-like Domain"/>
    <property type="match status" value="1"/>
</dbReference>
<accession>A0A1L7X9S5</accession>
<dbReference type="GO" id="GO:0016491">
    <property type="term" value="F:oxidoreductase activity"/>
    <property type="evidence" value="ECO:0007669"/>
    <property type="project" value="UniProtKB-KW"/>
</dbReference>